<protein>
    <submittedName>
        <fullName evidence="5">Glycosyl transferase family 1</fullName>
    </submittedName>
</protein>
<dbReference type="InterPro" id="IPR001296">
    <property type="entry name" value="Glyco_trans_1"/>
</dbReference>
<feature type="domain" description="Glycosyl transferase family 1" evidence="3">
    <location>
        <begin position="195"/>
        <end position="347"/>
    </location>
</feature>
<evidence type="ECO:0000259" key="3">
    <source>
        <dbReference type="Pfam" id="PF00534"/>
    </source>
</evidence>
<keyword evidence="1" id="KW-0328">Glycosyltransferase</keyword>
<evidence type="ECO:0000256" key="2">
    <source>
        <dbReference type="ARBA" id="ARBA00022679"/>
    </source>
</evidence>
<gene>
    <name evidence="5" type="ORF">Aau02nite_21900</name>
</gene>
<dbReference type="GO" id="GO:0016758">
    <property type="term" value="F:hexosyltransferase activity"/>
    <property type="evidence" value="ECO:0007669"/>
    <property type="project" value="TreeGrafter"/>
</dbReference>
<dbReference type="SUPFAM" id="SSF53756">
    <property type="entry name" value="UDP-Glycosyltransferase/glycogen phosphorylase"/>
    <property type="match status" value="1"/>
</dbReference>
<sequence length="372" mass="40006">MEIVQVVALYPPHLGGQEAVVEQLATRQAQRHRVTVYTSDVGAEGQLRTEEHPGRAGSLRVVRLRAAWLANTPLMPGLVARLLTHTPRPDVIHVHTGQAFVPEIVALAATLRRTRYVAHQHLVLRPSSRLGRLLLPAYFRLVFGPVLRRADRVICLTAAMRDEVVHTFGVDPARVAVIANGVDTTGVPAARPRRTDELLFVGRLAVQKNVEALLHATAALRAQGRDVRVRIIGDGPERRRLQDLTDRLALGDTVAFEGRRDRAEIQDAYARTTALVLPSTHEGMPLVLLEAMAAGTPVVAAALPEIVEVGGDAVLTVDVAAPGALAGALGRVLDDVPLRSRLAAAAAARARAYAWPAVTASVEGLYAEVLGR</sequence>
<dbReference type="PANTHER" id="PTHR45947:SF3">
    <property type="entry name" value="SULFOQUINOVOSYL TRANSFERASE SQD2"/>
    <property type="match status" value="1"/>
</dbReference>
<feature type="domain" description="Glycosyltransferase subfamily 4-like N-terminal" evidence="4">
    <location>
        <begin position="15"/>
        <end position="184"/>
    </location>
</feature>
<dbReference type="Pfam" id="PF00534">
    <property type="entry name" value="Glycos_transf_1"/>
    <property type="match status" value="1"/>
</dbReference>
<dbReference type="InterPro" id="IPR028098">
    <property type="entry name" value="Glyco_trans_4-like_N"/>
</dbReference>
<name>A0A919VK32_9ACTN</name>
<dbReference type="Pfam" id="PF13439">
    <property type="entry name" value="Glyco_transf_4"/>
    <property type="match status" value="1"/>
</dbReference>
<evidence type="ECO:0000313" key="5">
    <source>
        <dbReference type="EMBL" id="GIM66154.1"/>
    </source>
</evidence>
<evidence type="ECO:0000313" key="6">
    <source>
        <dbReference type="Proteomes" id="UP000681340"/>
    </source>
</evidence>
<keyword evidence="6" id="KW-1185">Reference proteome</keyword>
<keyword evidence="2 5" id="KW-0808">Transferase</keyword>
<dbReference type="Proteomes" id="UP000681340">
    <property type="component" value="Unassembled WGS sequence"/>
</dbReference>
<dbReference type="GO" id="GO:1901137">
    <property type="term" value="P:carbohydrate derivative biosynthetic process"/>
    <property type="evidence" value="ECO:0007669"/>
    <property type="project" value="UniProtKB-ARBA"/>
</dbReference>
<reference evidence="5" key="1">
    <citation type="submission" date="2021-03" db="EMBL/GenBank/DDBJ databases">
        <title>Whole genome shotgun sequence of Actinoplanes auranticolor NBRC 12245.</title>
        <authorList>
            <person name="Komaki H."/>
            <person name="Tamura T."/>
        </authorList>
    </citation>
    <scope>NUCLEOTIDE SEQUENCE</scope>
    <source>
        <strain evidence="5">NBRC 12245</strain>
    </source>
</reference>
<dbReference type="EMBL" id="BOQL01000018">
    <property type="protein sequence ID" value="GIM66154.1"/>
    <property type="molecule type" value="Genomic_DNA"/>
</dbReference>
<dbReference type="RefSeq" id="WP_212988223.1">
    <property type="nucleotide sequence ID" value="NZ_BAABEA010000009.1"/>
</dbReference>
<dbReference type="InterPro" id="IPR050194">
    <property type="entry name" value="Glycosyltransferase_grp1"/>
</dbReference>
<proteinExistence type="predicted"/>
<dbReference type="Gene3D" id="3.40.50.2000">
    <property type="entry name" value="Glycogen Phosphorylase B"/>
    <property type="match status" value="2"/>
</dbReference>
<dbReference type="PANTHER" id="PTHR45947">
    <property type="entry name" value="SULFOQUINOVOSYL TRANSFERASE SQD2"/>
    <property type="match status" value="1"/>
</dbReference>
<dbReference type="AlphaFoldDB" id="A0A919VK32"/>
<comment type="caution">
    <text evidence="5">The sequence shown here is derived from an EMBL/GenBank/DDBJ whole genome shotgun (WGS) entry which is preliminary data.</text>
</comment>
<dbReference type="CDD" id="cd03801">
    <property type="entry name" value="GT4_PimA-like"/>
    <property type="match status" value="1"/>
</dbReference>
<evidence type="ECO:0000256" key="1">
    <source>
        <dbReference type="ARBA" id="ARBA00022676"/>
    </source>
</evidence>
<evidence type="ECO:0000259" key="4">
    <source>
        <dbReference type="Pfam" id="PF13439"/>
    </source>
</evidence>
<accession>A0A919VK32</accession>
<organism evidence="5 6">
    <name type="scientific">Actinoplanes auranticolor</name>
    <dbReference type="NCBI Taxonomy" id="47988"/>
    <lineage>
        <taxon>Bacteria</taxon>
        <taxon>Bacillati</taxon>
        <taxon>Actinomycetota</taxon>
        <taxon>Actinomycetes</taxon>
        <taxon>Micromonosporales</taxon>
        <taxon>Micromonosporaceae</taxon>
        <taxon>Actinoplanes</taxon>
    </lineage>
</organism>